<dbReference type="InterPro" id="IPR004527">
    <property type="entry name" value="Glu-tRNA-ligase_bac/mito"/>
</dbReference>
<dbReference type="Gene3D" id="3.40.50.620">
    <property type="entry name" value="HUPs"/>
    <property type="match status" value="1"/>
</dbReference>
<keyword evidence="6 11" id="KW-0067">ATP-binding</keyword>
<comment type="similarity">
    <text evidence="2">Belongs to the class-I aminoacyl-tRNA synthetase family. Glutamate--tRNA ligase type 1 subfamily.</text>
</comment>
<feature type="domain" description="Glutamyl/glutaminyl-tRNA synthetase class Ib catalytic" evidence="12">
    <location>
        <begin position="56"/>
        <end position="378"/>
    </location>
</feature>
<dbReference type="PANTHER" id="PTHR43311:SF2">
    <property type="entry name" value="GLUTAMATE--TRNA LIGASE, MITOCHONDRIAL-RELATED"/>
    <property type="match status" value="1"/>
</dbReference>
<dbReference type="GO" id="GO:0005524">
    <property type="term" value="F:ATP binding"/>
    <property type="evidence" value="ECO:0007669"/>
    <property type="project" value="UniProtKB-KW"/>
</dbReference>
<dbReference type="PANTHER" id="PTHR43311">
    <property type="entry name" value="GLUTAMATE--TRNA LIGASE"/>
    <property type="match status" value="1"/>
</dbReference>
<reference evidence="13" key="1">
    <citation type="submission" date="2021-03" db="EMBL/GenBank/DDBJ databases">
        <authorList>
            <person name="Tagirdzhanova G."/>
        </authorList>
    </citation>
    <scope>NUCLEOTIDE SEQUENCE</scope>
</reference>
<dbReference type="Pfam" id="PF00749">
    <property type="entry name" value="tRNA-synt_1c"/>
    <property type="match status" value="1"/>
</dbReference>
<dbReference type="SUPFAM" id="SSF52374">
    <property type="entry name" value="Nucleotidylyl transferase"/>
    <property type="match status" value="1"/>
</dbReference>
<dbReference type="HAMAP" id="MF_00022">
    <property type="entry name" value="Glu_tRNA_synth_type1"/>
    <property type="match status" value="1"/>
</dbReference>
<evidence type="ECO:0000256" key="7">
    <source>
        <dbReference type="ARBA" id="ARBA00022917"/>
    </source>
</evidence>
<keyword evidence="4 11" id="KW-0436">Ligase</keyword>
<gene>
    <name evidence="13" type="ORF">GOMPHAMPRED_004812</name>
</gene>
<name>A0A8H3EH31_9LECA</name>
<keyword evidence="8 11" id="KW-0030">Aminoacyl-tRNA synthetase</keyword>
<dbReference type="PRINTS" id="PR00987">
    <property type="entry name" value="TRNASYNTHGLU"/>
</dbReference>
<dbReference type="GO" id="GO:0006424">
    <property type="term" value="P:glutamyl-tRNA aminoacylation"/>
    <property type="evidence" value="ECO:0007669"/>
    <property type="project" value="InterPro"/>
</dbReference>
<dbReference type="AlphaFoldDB" id="A0A8H3EH31"/>
<evidence type="ECO:0000256" key="9">
    <source>
        <dbReference type="ARBA" id="ARBA00030865"/>
    </source>
</evidence>
<evidence type="ECO:0000256" key="10">
    <source>
        <dbReference type="ARBA" id="ARBA00072917"/>
    </source>
</evidence>
<protein>
    <recommendedName>
        <fullName evidence="10">Glutamate--tRNA ligase, mitochondrial</fullName>
        <ecNumber evidence="3">6.1.1.17</ecNumber>
    </recommendedName>
    <alternativeName>
        <fullName evidence="9">Glutamyl-tRNA synthetase</fullName>
    </alternativeName>
</protein>
<proteinExistence type="inferred from homology"/>
<dbReference type="InterPro" id="IPR000924">
    <property type="entry name" value="Glu/Gln-tRNA-synth"/>
</dbReference>
<evidence type="ECO:0000256" key="8">
    <source>
        <dbReference type="ARBA" id="ARBA00023146"/>
    </source>
</evidence>
<keyword evidence="7 11" id="KW-0648">Protein biosynthesis</keyword>
<organism evidence="13 14">
    <name type="scientific">Gomphillus americanus</name>
    <dbReference type="NCBI Taxonomy" id="1940652"/>
    <lineage>
        <taxon>Eukaryota</taxon>
        <taxon>Fungi</taxon>
        <taxon>Dikarya</taxon>
        <taxon>Ascomycota</taxon>
        <taxon>Pezizomycotina</taxon>
        <taxon>Lecanoromycetes</taxon>
        <taxon>OSLEUM clade</taxon>
        <taxon>Ostropomycetidae</taxon>
        <taxon>Ostropales</taxon>
        <taxon>Graphidaceae</taxon>
        <taxon>Gomphilloideae</taxon>
        <taxon>Gomphillus</taxon>
    </lineage>
</organism>
<dbReference type="EC" id="6.1.1.17" evidence="3"/>
<dbReference type="NCBIfam" id="TIGR00464">
    <property type="entry name" value="gltX_bact"/>
    <property type="match status" value="1"/>
</dbReference>
<dbReference type="InterPro" id="IPR020058">
    <property type="entry name" value="Glu/Gln-tRNA-synth_Ib_cat-dom"/>
</dbReference>
<dbReference type="InterPro" id="IPR049940">
    <property type="entry name" value="GluQ/Sye"/>
</dbReference>
<evidence type="ECO:0000256" key="2">
    <source>
        <dbReference type="ARBA" id="ARBA00007894"/>
    </source>
</evidence>
<dbReference type="InterPro" id="IPR033910">
    <property type="entry name" value="GluRS_core"/>
</dbReference>
<comment type="caution">
    <text evidence="13">The sequence shown here is derived from an EMBL/GenBank/DDBJ whole genome shotgun (WGS) entry which is preliminary data.</text>
</comment>
<dbReference type="GO" id="GO:0005739">
    <property type="term" value="C:mitochondrion"/>
    <property type="evidence" value="ECO:0007669"/>
    <property type="project" value="UniProtKB-SubCell"/>
</dbReference>
<evidence type="ECO:0000313" key="13">
    <source>
        <dbReference type="EMBL" id="CAF9906616.1"/>
    </source>
</evidence>
<dbReference type="GO" id="GO:0004818">
    <property type="term" value="F:glutamate-tRNA ligase activity"/>
    <property type="evidence" value="ECO:0007669"/>
    <property type="project" value="UniProtKB-EC"/>
</dbReference>
<dbReference type="OrthoDB" id="428822at2759"/>
<comment type="subcellular location">
    <subcellularLocation>
        <location evidence="1">Mitochondrion</location>
    </subcellularLocation>
</comment>
<evidence type="ECO:0000256" key="6">
    <source>
        <dbReference type="ARBA" id="ARBA00022840"/>
    </source>
</evidence>
<evidence type="ECO:0000256" key="3">
    <source>
        <dbReference type="ARBA" id="ARBA00012835"/>
    </source>
</evidence>
<keyword evidence="14" id="KW-1185">Reference proteome</keyword>
<evidence type="ECO:0000256" key="1">
    <source>
        <dbReference type="ARBA" id="ARBA00004173"/>
    </source>
</evidence>
<dbReference type="FunFam" id="3.40.50.620:FF:000045">
    <property type="entry name" value="Glutamate--tRNA ligase, mitochondrial"/>
    <property type="match status" value="1"/>
</dbReference>
<evidence type="ECO:0000256" key="5">
    <source>
        <dbReference type="ARBA" id="ARBA00022741"/>
    </source>
</evidence>
<dbReference type="InterPro" id="IPR014729">
    <property type="entry name" value="Rossmann-like_a/b/a_fold"/>
</dbReference>
<sequence>MVLRPHGRFALLTRTYLARRLPIYPCIYISQRSITTANDSSLSFQSHKKLPNAPARTRFAPSPTGYLHLGSLRTALYNYLLAKATGGQFLLRIEDTDQKRTIPDALERICQDLEWTGLQWDEGPKVGGSYGPYIQSERIAIYRQHANQLLDSGHAYRCFCSAERLHELGQLRSKLGLSTDYDRTCAGISKEDSDDRAFRGERYTIRLKAPDAYPAFKDVVYGGVGKPTREARKLTHGQQVFEDPILLKSDGWPTYHLANVVDDHLMKITHVVRAVEWMPSTPKHVYLYQAFGWTPPVFAHVGLLQGPDNQKLSKRSGDIDIGSYRSAGVFPEALLNFAALLGWHHKQKSDMIELEQMISLFNFNLTKGNTVVNIPKLNYLSREYAKKYVQEGGKKFQDILQASITNLERHGITQAPRGKDLEEYVSLILRADPTSILDMANLSERLRSFFEWYPEDKAMLRKPLVDAELLDLVYHDLRGVDDKQCLVGASALKKTSAYSLDYFLICEAYSWILEKDQEWLSRWRS</sequence>
<evidence type="ECO:0000256" key="4">
    <source>
        <dbReference type="ARBA" id="ARBA00022598"/>
    </source>
</evidence>
<dbReference type="EMBL" id="CAJPDQ010000003">
    <property type="protein sequence ID" value="CAF9906616.1"/>
    <property type="molecule type" value="Genomic_DNA"/>
</dbReference>
<dbReference type="Proteomes" id="UP000664169">
    <property type="component" value="Unassembled WGS sequence"/>
</dbReference>
<evidence type="ECO:0000256" key="11">
    <source>
        <dbReference type="RuleBase" id="RU363037"/>
    </source>
</evidence>
<evidence type="ECO:0000259" key="12">
    <source>
        <dbReference type="Pfam" id="PF00749"/>
    </source>
</evidence>
<dbReference type="GO" id="GO:0008270">
    <property type="term" value="F:zinc ion binding"/>
    <property type="evidence" value="ECO:0007669"/>
    <property type="project" value="InterPro"/>
</dbReference>
<keyword evidence="5 11" id="KW-0547">Nucleotide-binding</keyword>
<evidence type="ECO:0000313" key="14">
    <source>
        <dbReference type="Proteomes" id="UP000664169"/>
    </source>
</evidence>
<accession>A0A8H3EH31</accession>
<dbReference type="CDD" id="cd00808">
    <property type="entry name" value="GluRS_core"/>
    <property type="match status" value="1"/>
</dbReference>